<accession>A0A3R7I6N8</accession>
<dbReference type="RefSeq" id="WP_120347869.1">
    <property type="nucleotide sequence ID" value="NZ_MCAS01000042.1"/>
</dbReference>
<dbReference type="OrthoDB" id="8943287at2"/>
<protein>
    <submittedName>
        <fullName evidence="1">Uncharacterized protein</fullName>
    </submittedName>
</protein>
<comment type="caution">
    <text evidence="1">The sequence shown here is derived from an EMBL/GenBank/DDBJ whole genome shotgun (WGS) entry which is preliminary data.</text>
</comment>
<evidence type="ECO:0000313" key="2">
    <source>
        <dbReference type="Proteomes" id="UP000283709"/>
    </source>
</evidence>
<dbReference type="AlphaFoldDB" id="A0A3R7I6N8"/>
<reference evidence="1 2" key="1">
    <citation type="submission" date="2016-07" db="EMBL/GenBank/DDBJ databases">
        <title>Genome analysis of Burkholderia fungorum ES3-20.</title>
        <authorList>
            <person name="Xu D."/>
            <person name="Yao R."/>
            <person name="Zheng S."/>
        </authorList>
    </citation>
    <scope>NUCLEOTIDE SEQUENCE [LARGE SCALE GENOMIC DNA]</scope>
    <source>
        <strain evidence="1 2">ES3-20</strain>
    </source>
</reference>
<dbReference type="Proteomes" id="UP000283709">
    <property type="component" value="Unassembled WGS sequence"/>
</dbReference>
<evidence type="ECO:0000313" key="1">
    <source>
        <dbReference type="EMBL" id="RKF36131.1"/>
    </source>
</evidence>
<name>A0A3R7I6N8_9BURK</name>
<organism evidence="1 2">
    <name type="scientific">Paraburkholderia fungorum</name>
    <dbReference type="NCBI Taxonomy" id="134537"/>
    <lineage>
        <taxon>Bacteria</taxon>
        <taxon>Pseudomonadati</taxon>
        <taxon>Pseudomonadota</taxon>
        <taxon>Betaproteobacteria</taxon>
        <taxon>Burkholderiales</taxon>
        <taxon>Burkholderiaceae</taxon>
        <taxon>Paraburkholderia</taxon>
    </lineage>
</organism>
<gene>
    <name evidence="1" type="ORF">BCY88_36665</name>
</gene>
<proteinExistence type="predicted"/>
<dbReference type="EMBL" id="MCAS01000042">
    <property type="protein sequence ID" value="RKF36131.1"/>
    <property type="molecule type" value="Genomic_DNA"/>
</dbReference>
<sequence length="79" mass="9142">MPNIAQLAGMLPRDPKFREWLSSATQVDQLTADEAAEIIRTVCKIDSRSTLPTDQVAAERFHNLLRRPFVEWRSQQHRP</sequence>